<gene>
    <name evidence="1" type="ORF">EVAR_964_1</name>
</gene>
<comment type="caution">
    <text evidence="1">The sequence shown here is derived from an EMBL/GenBank/DDBJ whole genome shotgun (WGS) entry which is preliminary data.</text>
</comment>
<name>A0A4C1SEV0_EUMVA</name>
<protein>
    <submittedName>
        <fullName evidence="1">Uncharacterized protein</fullName>
    </submittedName>
</protein>
<dbReference type="EMBL" id="BGZK01000005">
    <property type="protein sequence ID" value="GBP00406.1"/>
    <property type="molecule type" value="Genomic_DNA"/>
</dbReference>
<evidence type="ECO:0000313" key="1">
    <source>
        <dbReference type="EMBL" id="GBP00406.1"/>
    </source>
</evidence>
<dbReference type="Proteomes" id="UP000299102">
    <property type="component" value="Unassembled WGS sequence"/>
</dbReference>
<dbReference type="AlphaFoldDB" id="A0A4C1SEV0"/>
<accession>A0A4C1SEV0</accession>
<organism evidence="1 2">
    <name type="scientific">Eumeta variegata</name>
    <name type="common">Bagworm moth</name>
    <name type="synonym">Eumeta japonica</name>
    <dbReference type="NCBI Taxonomy" id="151549"/>
    <lineage>
        <taxon>Eukaryota</taxon>
        <taxon>Metazoa</taxon>
        <taxon>Ecdysozoa</taxon>
        <taxon>Arthropoda</taxon>
        <taxon>Hexapoda</taxon>
        <taxon>Insecta</taxon>
        <taxon>Pterygota</taxon>
        <taxon>Neoptera</taxon>
        <taxon>Endopterygota</taxon>
        <taxon>Lepidoptera</taxon>
        <taxon>Glossata</taxon>
        <taxon>Ditrysia</taxon>
        <taxon>Tineoidea</taxon>
        <taxon>Psychidae</taxon>
        <taxon>Oiketicinae</taxon>
        <taxon>Eumeta</taxon>
    </lineage>
</organism>
<keyword evidence="2" id="KW-1185">Reference proteome</keyword>
<sequence length="114" mass="12842">MVDLGPQQWMSNIWVRRRQLGSAWHLIPEAALARNIFANTHPPALPTAEVSSQMRAQDQIEVASEPSAILDLKPWTCILSRPRRSRMSRQPMTIVVAGAVILSQSRRLNVTFDV</sequence>
<proteinExistence type="predicted"/>
<reference evidence="1 2" key="1">
    <citation type="journal article" date="2019" name="Commun. Biol.">
        <title>The bagworm genome reveals a unique fibroin gene that provides high tensile strength.</title>
        <authorList>
            <person name="Kono N."/>
            <person name="Nakamura H."/>
            <person name="Ohtoshi R."/>
            <person name="Tomita M."/>
            <person name="Numata K."/>
            <person name="Arakawa K."/>
        </authorList>
    </citation>
    <scope>NUCLEOTIDE SEQUENCE [LARGE SCALE GENOMIC DNA]</scope>
</reference>
<evidence type="ECO:0000313" key="2">
    <source>
        <dbReference type="Proteomes" id="UP000299102"/>
    </source>
</evidence>